<dbReference type="RefSeq" id="WP_109608921.1">
    <property type="nucleotide sequence ID" value="NZ_QGHA01000006.1"/>
</dbReference>
<feature type="transmembrane region" description="Helical" evidence="1">
    <location>
        <begin position="178"/>
        <end position="200"/>
    </location>
</feature>
<reference evidence="2 3" key="1">
    <citation type="submission" date="2018-05" db="EMBL/GenBank/DDBJ databases">
        <title>Genomic Encyclopedia of Archaeal and Bacterial Type Strains, Phase II (KMG-II): from individual species to whole genera.</title>
        <authorList>
            <person name="Goeker M."/>
        </authorList>
    </citation>
    <scope>NUCLEOTIDE SEQUENCE [LARGE SCALE GENOMIC DNA]</scope>
    <source>
        <strain evidence="2 3">DSM 19975</strain>
    </source>
</reference>
<keyword evidence="1" id="KW-1133">Transmembrane helix</keyword>
<keyword evidence="3" id="KW-1185">Reference proteome</keyword>
<evidence type="ECO:0000313" key="3">
    <source>
        <dbReference type="Proteomes" id="UP000245678"/>
    </source>
</evidence>
<feature type="transmembrane region" description="Helical" evidence="1">
    <location>
        <begin position="97"/>
        <end position="125"/>
    </location>
</feature>
<accession>A0A316H937</accession>
<sequence length="328" mass="38517">MINLFRNYNPLNVIWLAVLLFALRLGYLVQVPEKLEFIFVEPFARLLVPVKYEYAFSPALNVVLAAVLVFVQALLINSLINHHNLLGKPSFLPALMYVTLSGLFTPFLTLSAPLICNFLLIWMLFKLINLYKSDDAKSTVYDLGLIVAVGSLIYFPFIYLFLAIWIALLIFRAFYWREWLIAVLGYATVFFFLAVIYYLNDMLPRFSGIWLPLGKKFPDHISITSYTYLLLVPVIIILVLCFFKLQQNFFKSYIQTRKTFQLLFFIFLITSLSFYINPQFRLSHFLLCTVPASAFFAYYFLYAGKRWFYETLYLLLFISIIYFQFNKI</sequence>
<dbReference type="InterPro" id="IPR045625">
    <property type="entry name" value="DUF6427"/>
</dbReference>
<feature type="transmembrane region" description="Helical" evidence="1">
    <location>
        <begin position="52"/>
        <end position="76"/>
    </location>
</feature>
<gene>
    <name evidence="2" type="ORF">LX99_03387</name>
</gene>
<dbReference type="AlphaFoldDB" id="A0A316H937"/>
<evidence type="ECO:0000256" key="1">
    <source>
        <dbReference type="SAM" id="Phobius"/>
    </source>
</evidence>
<protein>
    <recommendedName>
        <fullName evidence="4">Beta-carotene 15,15'-monooxygenase</fullName>
    </recommendedName>
</protein>
<feature type="transmembrane region" description="Helical" evidence="1">
    <location>
        <begin position="220"/>
        <end position="243"/>
    </location>
</feature>
<organism evidence="2 3">
    <name type="scientific">Mucilaginibacter oryzae</name>
    <dbReference type="NCBI Taxonomy" id="468058"/>
    <lineage>
        <taxon>Bacteria</taxon>
        <taxon>Pseudomonadati</taxon>
        <taxon>Bacteroidota</taxon>
        <taxon>Sphingobacteriia</taxon>
        <taxon>Sphingobacteriales</taxon>
        <taxon>Sphingobacteriaceae</taxon>
        <taxon>Mucilaginibacter</taxon>
    </lineage>
</organism>
<keyword evidence="1" id="KW-0472">Membrane</keyword>
<feature type="transmembrane region" description="Helical" evidence="1">
    <location>
        <begin position="307"/>
        <end position="325"/>
    </location>
</feature>
<evidence type="ECO:0000313" key="2">
    <source>
        <dbReference type="EMBL" id="PWK76521.1"/>
    </source>
</evidence>
<keyword evidence="1" id="KW-0812">Transmembrane</keyword>
<dbReference type="Pfam" id="PF19992">
    <property type="entry name" value="DUF6427"/>
    <property type="match status" value="1"/>
</dbReference>
<name>A0A316H937_9SPHI</name>
<proteinExistence type="predicted"/>
<evidence type="ECO:0008006" key="4">
    <source>
        <dbReference type="Google" id="ProtNLM"/>
    </source>
</evidence>
<feature type="transmembrane region" description="Helical" evidence="1">
    <location>
        <begin position="259"/>
        <end position="276"/>
    </location>
</feature>
<feature type="transmembrane region" description="Helical" evidence="1">
    <location>
        <begin position="282"/>
        <end position="300"/>
    </location>
</feature>
<feature type="transmembrane region" description="Helical" evidence="1">
    <location>
        <begin position="145"/>
        <end position="171"/>
    </location>
</feature>
<comment type="caution">
    <text evidence="2">The sequence shown here is derived from an EMBL/GenBank/DDBJ whole genome shotgun (WGS) entry which is preliminary data.</text>
</comment>
<dbReference type="Proteomes" id="UP000245678">
    <property type="component" value="Unassembled WGS sequence"/>
</dbReference>
<dbReference type="EMBL" id="QGHA01000006">
    <property type="protein sequence ID" value="PWK76521.1"/>
    <property type="molecule type" value="Genomic_DNA"/>
</dbReference>